<keyword evidence="1" id="KW-0812">Transmembrane</keyword>
<evidence type="ECO:0000256" key="1">
    <source>
        <dbReference type="SAM" id="Phobius"/>
    </source>
</evidence>
<gene>
    <name evidence="2" type="ORF">KVP70_16345</name>
    <name evidence="3" type="ORF">L1274_004462</name>
</gene>
<dbReference type="Proteomes" id="UP001162889">
    <property type="component" value="Unassembled WGS sequence"/>
</dbReference>
<sequence>MTRQARNQRRSRLVRTLKFGLGLTLGLGLAAALALAYWVQQTWLGLPAVDSLAHYRPAQPLGIFSADGVLLGEYDAERRELVPLAVW</sequence>
<comment type="caution">
    <text evidence="2">The sequence shown here is derived from an EMBL/GenBank/DDBJ whole genome shotgun (WGS) entry which is preliminary data.</text>
</comment>
<keyword evidence="3" id="KW-0121">Carboxypeptidase</keyword>
<keyword evidence="3" id="KW-0378">Hydrolase</keyword>
<feature type="transmembrane region" description="Helical" evidence="1">
    <location>
        <begin position="21"/>
        <end position="39"/>
    </location>
</feature>
<proteinExistence type="predicted"/>
<keyword evidence="1" id="KW-0472">Membrane</keyword>
<reference evidence="3" key="2">
    <citation type="submission" date="2022-03" db="EMBL/GenBank/DDBJ databases">
        <title>Genome Encyclopedia of Bacteria and Archaea VI: Functional Genomics of Type Strains.</title>
        <authorList>
            <person name="Whitman W."/>
        </authorList>
    </citation>
    <scope>NUCLEOTIDE SEQUENCE</scope>
    <source>
        <strain evidence="3">HSC-15S17</strain>
    </source>
</reference>
<dbReference type="EMBL" id="JALJZU010000009">
    <property type="protein sequence ID" value="MCP2010720.1"/>
    <property type="molecule type" value="Genomic_DNA"/>
</dbReference>
<reference evidence="2" key="1">
    <citation type="submission" date="2021-07" db="EMBL/GenBank/DDBJ databases">
        <title>Characterization of violacein-producing bacteria and related species.</title>
        <authorList>
            <person name="Wilson H.S."/>
            <person name="De Leon M.E."/>
        </authorList>
    </citation>
    <scope>NUCLEOTIDE SEQUENCE</scope>
    <source>
        <strain evidence="2">HSC-15S17</strain>
    </source>
</reference>
<protein>
    <submittedName>
        <fullName evidence="3">Membrane carboxypeptidase/penicillin-binding protein</fullName>
    </submittedName>
</protein>
<evidence type="ECO:0000313" key="3">
    <source>
        <dbReference type="EMBL" id="MCP2010720.1"/>
    </source>
</evidence>
<organism evidence="2 4">
    <name type="scientific">Duganella violaceipulchra</name>
    <dbReference type="NCBI Taxonomy" id="2849652"/>
    <lineage>
        <taxon>Bacteria</taxon>
        <taxon>Pseudomonadati</taxon>
        <taxon>Pseudomonadota</taxon>
        <taxon>Betaproteobacteria</taxon>
        <taxon>Burkholderiales</taxon>
        <taxon>Oxalobacteraceae</taxon>
        <taxon>Telluria group</taxon>
        <taxon>Duganella</taxon>
    </lineage>
</organism>
<dbReference type="AlphaFoldDB" id="A0AA41HF28"/>
<dbReference type="RefSeq" id="WP_217943276.1">
    <property type="nucleotide sequence ID" value="NZ_JAHTGR010000008.1"/>
</dbReference>
<dbReference type="GO" id="GO:0004180">
    <property type="term" value="F:carboxypeptidase activity"/>
    <property type="evidence" value="ECO:0007669"/>
    <property type="project" value="UniProtKB-KW"/>
</dbReference>
<keyword evidence="1" id="KW-1133">Transmembrane helix</keyword>
<evidence type="ECO:0000313" key="2">
    <source>
        <dbReference type="EMBL" id="MBV6322508.1"/>
    </source>
</evidence>
<name>A0AA41HF28_9BURK</name>
<dbReference type="Proteomes" id="UP001155901">
    <property type="component" value="Unassembled WGS sequence"/>
</dbReference>
<accession>A0AA41HF28</accession>
<dbReference type="EMBL" id="JAHTGR010000008">
    <property type="protein sequence ID" value="MBV6322508.1"/>
    <property type="molecule type" value="Genomic_DNA"/>
</dbReference>
<keyword evidence="5" id="KW-1185">Reference proteome</keyword>
<keyword evidence="3" id="KW-0645">Protease</keyword>
<evidence type="ECO:0000313" key="4">
    <source>
        <dbReference type="Proteomes" id="UP001155901"/>
    </source>
</evidence>
<evidence type="ECO:0000313" key="5">
    <source>
        <dbReference type="Proteomes" id="UP001162889"/>
    </source>
</evidence>